<dbReference type="InterPro" id="IPR006183">
    <property type="entry name" value="Pgluconate_DH"/>
</dbReference>
<dbReference type="InterPro" id="IPR036291">
    <property type="entry name" value="NAD(P)-bd_dom_sf"/>
</dbReference>
<dbReference type="GO" id="GO:0050661">
    <property type="term" value="F:NADP binding"/>
    <property type="evidence" value="ECO:0007669"/>
    <property type="project" value="InterPro"/>
</dbReference>
<gene>
    <name evidence="3" type="primary">LOC115228820</name>
</gene>
<proteinExistence type="predicted"/>
<evidence type="ECO:0000313" key="3">
    <source>
        <dbReference type="RefSeq" id="XP_029655158.1"/>
    </source>
</evidence>
<dbReference type="KEGG" id="osn:115228820"/>
<dbReference type="RefSeq" id="XP_029655158.1">
    <property type="nucleotide sequence ID" value="XM_029799298.2"/>
</dbReference>
<keyword evidence="2" id="KW-1185">Reference proteome</keyword>
<sequence>MGQNLVLNLNDKGFSVCVYNRTVATTHHFLANEAKDTNIVGADTLEQFTTKLQTPRVIFLLVKAGKPVDDFIAKLLPFLTPGDIIIDGGNSEFTDTNVTPYSTK</sequence>
<reference evidence="3" key="1">
    <citation type="submission" date="2025-08" db="UniProtKB">
        <authorList>
            <consortium name="RefSeq"/>
        </authorList>
    </citation>
    <scope>IDENTIFICATION</scope>
</reference>
<name>A0A6P7TTT4_9MOLL</name>
<feature type="domain" description="6-phosphogluconate dehydrogenase NADP-binding" evidence="1">
    <location>
        <begin position="1"/>
        <end position="97"/>
    </location>
</feature>
<dbReference type="AlphaFoldDB" id="A0A6P7TTT4"/>
<dbReference type="Pfam" id="PF03446">
    <property type="entry name" value="NAD_binding_2"/>
    <property type="match status" value="1"/>
</dbReference>
<accession>A0A6P7TTT4</accession>
<dbReference type="GO" id="GO:0004616">
    <property type="term" value="F:phosphogluconate dehydrogenase (decarboxylating) activity"/>
    <property type="evidence" value="ECO:0007669"/>
    <property type="project" value="InterPro"/>
</dbReference>
<evidence type="ECO:0000259" key="1">
    <source>
        <dbReference type="Pfam" id="PF03446"/>
    </source>
</evidence>
<evidence type="ECO:0000313" key="2">
    <source>
        <dbReference type="Proteomes" id="UP000515154"/>
    </source>
</evidence>
<dbReference type="SUPFAM" id="SSF51735">
    <property type="entry name" value="NAD(P)-binding Rossmann-fold domains"/>
    <property type="match status" value="1"/>
</dbReference>
<protein>
    <submittedName>
        <fullName evidence="3">6-phosphogluconate dehydrogenase, decarboxylating-like</fullName>
    </submittedName>
</protein>
<organism evidence="2 3">
    <name type="scientific">Octopus sinensis</name>
    <name type="common">East Asian common octopus</name>
    <dbReference type="NCBI Taxonomy" id="2607531"/>
    <lineage>
        <taxon>Eukaryota</taxon>
        <taxon>Metazoa</taxon>
        <taxon>Spiralia</taxon>
        <taxon>Lophotrochozoa</taxon>
        <taxon>Mollusca</taxon>
        <taxon>Cephalopoda</taxon>
        <taxon>Coleoidea</taxon>
        <taxon>Octopodiformes</taxon>
        <taxon>Octopoda</taxon>
        <taxon>Incirrata</taxon>
        <taxon>Octopodidae</taxon>
        <taxon>Octopus</taxon>
    </lineage>
</organism>
<dbReference type="Proteomes" id="UP000515154">
    <property type="component" value="Unplaced"/>
</dbReference>
<dbReference type="InterPro" id="IPR006115">
    <property type="entry name" value="6PGDH_NADP-bd"/>
</dbReference>
<dbReference type="PANTHER" id="PTHR11811">
    <property type="entry name" value="6-PHOSPHOGLUCONATE DEHYDROGENASE"/>
    <property type="match status" value="1"/>
</dbReference>
<dbReference type="Gene3D" id="3.40.50.720">
    <property type="entry name" value="NAD(P)-binding Rossmann-like Domain"/>
    <property type="match status" value="1"/>
</dbReference>